<dbReference type="PATRIC" id="fig|540747.5.peg.660"/>
<dbReference type="KEGG" id="rid:RIdsm_04621"/>
<evidence type="ECO:0000313" key="3">
    <source>
        <dbReference type="EMBL" id="QEW28781.1"/>
    </source>
</evidence>
<keyword evidence="3" id="KW-0560">Oxidoreductase</keyword>
<dbReference type="GO" id="GO:0016491">
    <property type="term" value="F:oxidoreductase activity"/>
    <property type="evidence" value="ECO:0007669"/>
    <property type="project" value="UniProtKB-KW"/>
</dbReference>
<proteinExistence type="predicted"/>
<dbReference type="PANTHER" id="PTHR30543:SF21">
    <property type="entry name" value="NAD(P)H-DEPENDENT FMN REDUCTASE LOT6"/>
    <property type="match status" value="1"/>
</dbReference>
<accession>A0A0T5PFI3</accession>
<name>A0A0T5PFI3_9RHOB</name>
<keyword evidence="4" id="KW-1185">Reference proteome</keyword>
<dbReference type="Proteomes" id="UP000051401">
    <property type="component" value="Unassembled WGS sequence"/>
</dbReference>
<evidence type="ECO:0000313" key="4">
    <source>
        <dbReference type="Proteomes" id="UP000051401"/>
    </source>
</evidence>
<dbReference type="Pfam" id="PF03358">
    <property type="entry name" value="FMN_red"/>
    <property type="match status" value="1"/>
</dbReference>
<dbReference type="EC" id="1.7.-.-" evidence="3"/>
<dbReference type="InterPro" id="IPR005025">
    <property type="entry name" value="FMN_Rdtase-like_dom"/>
</dbReference>
<dbReference type="EMBL" id="LAXI01000001">
    <property type="protein sequence ID" value="KRS19850.1"/>
    <property type="molecule type" value="Genomic_DNA"/>
</dbReference>
<dbReference type="Proteomes" id="UP000325785">
    <property type="component" value="Chromosome"/>
</dbReference>
<dbReference type="InterPro" id="IPR029039">
    <property type="entry name" value="Flavoprotein-like_sf"/>
</dbReference>
<reference evidence="3 5" key="2">
    <citation type="submission" date="2018-08" db="EMBL/GenBank/DDBJ databases">
        <title>Genetic Globetrotter - A new plasmid hitch-hiking vast phylogenetic and geographic distances.</title>
        <authorList>
            <person name="Vollmers J."/>
            <person name="Petersen J."/>
        </authorList>
    </citation>
    <scope>NUCLEOTIDE SEQUENCE [LARGE SCALE GENOMIC DNA]</scope>
    <source>
        <strain evidence="3 5">DSM 26383</strain>
    </source>
</reference>
<dbReference type="EMBL" id="CP031598">
    <property type="protein sequence ID" value="QEW28781.1"/>
    <property type="molecule type" value="Genomic_DNA"/>
</dbReference>
<dbReference type="STRING" id="540747.SAMN04488031_102881"/>
<evidence type="ECO:0000313" key="5">
    <source>
        <dbReference type="Proteomes" id="UP000325785"/>
    </source>
</evidence>
<protein>
    <submittedName>
        <fullName evidence="3">FMN-dependent NADPH-azoreductase</fullName>
        <ecNumber evidence="3">1.7.-.-</ecNumber>
    </submittedName>
    <submittedName>
        <fullName evidence="2">NADPH-dependent FMN reductase</fullName>
    </submittedName>
</protein>
<dbReference type="SUPFAM" id="SSF52218">
    <property type="entry name" value="Flavoproteins"/>
    <property type="match status" value="1"/>
</dbReference>
<dbReference type="InterPro" id="IPR050712">
    <property type="entry name" value="NAD(P)H-dep_reductase"/>
</dbReference>
<reference evidence="2 4" key="1">
    <citation type="submission" date="2015-04" db="EMBL/GenBank/DDBJ databases">
        <title>The draft genome sequence of Roseovarius indicus B108T.</title>
        <authorList>
            <person name="Li G."/>
            <person name="Lai Q."/>
            <person name="Shao Z."/>
            <person name="Yan P."/>
        </authorList>
    </citation>
    <scope>NUCLEOTIDE SEQUENCE [LARGE SCALE GENOMIC DNA]</scope>
    <source>
        <strain evidence="2 4">B108</strain>
    </source>
</reference>
<evidence type="ECO:0000259" key="1">
    <source>
        <dbReference type="Pfam" id="PF03358"/>
    </source>
</evidence>
<evidence type="ECO:0000313" key="2">
    <source>
        <dbReference type="EMBL" id="KRS19850.1"/>
    </source>
</evidence>
<gene>
    <name evidence="3" type="primary">azr_2</name>
    <name evidence="3" type="ORF">RIdsm_04621</name>
    <name evidence="2" type="ORF">XM52_03225</name>
</gene>
<dbReference type="GO" id="GO:0005829">
    <property type="term" value="C:cytosol"/>
    <property type="evidence" value="ECO:0007669"/>
    <property type="project" value="TreeGrafter"/>
</dbReference>
<dbReference type="RefSeq" id="WP_057813168.1">
    <property type="nucleotide sequence ID" value="NZ_CP031598.1"/>
</dbReference>
<dbReference type="OrthoDB" id="9812295at2"/>
<sequence length="179" mass="19433">MTDLKLLTISGSLRKGSYNRKLLAEAVRAFGQAEVIEADLNLPLYDGDLEDAEGIPESVQTLVDQIKAADAVVISSPEYNKGISGVLKNALDWISRVPGSAFKNKPTVVMSANAGRTGGETGQYMVIHCLVPHQAEMLPGPTLCVATAGDEFDENDRLLNERYLKVLNTRMTALRDRVS</sequence>
<organism evidence="2 4">
    <name type="scientific">Roseovarius indicus</name>
    <dbReference type="NCBI Taxonomy" id="540747"/>
    <lineage>
        <taxon>Bacteria</taxon>
        <taxon>Pseudomonadati</taxon>
        <taxon>Pseudomonadota</taxon>
        <taxon>Alphaproteobacteria</taxon>
        <taxon>Rhodobacterales</taxon>
        <taxon>Roseobacteraceae</taxon>
        <taxon>Roseovarius</taxon>
    </lineage>
</organism>
<feature type="domain" description="NADPH-dependent FMN reductase-like" evidence="1">
    <location>
        <begin position="5"/>
        <end position="147"/>
    </location>
</feature>
<dbReference type="Gene3D" id="3.40.50.360">
    <property type="match status" value="1"/>
</dbReference>
<dbReference type="GO" id="GO:0010181">
    <property type="term" value="F:FMN binding"/>
    <property type="evidence" value="ECO:0007669"/>
    <property type="project" value="TreeGrafter"/>
</dbReference>
<dbReference type="AlphaFoldDB" id="A0A0T5PFI3"/>
<dbReference type="PANTHER" id="PTHR30543">
    <property type="entry name" value="CHROMATE REDUCTASE"/>
    <property type="match status" value="1"/>
</dbReference>